<dbReference type="Pfam" id="PF18705">
    <property type="entry name" value="DUF5643"/>
    <property type="match status" value="1"/>
</dbReference>
<name>A0AAJ5RLQ8_9BACI</name>
<dbReference type="Gene3D" id="2.60.40.1640">
    <property type="entry name" value="Conserved domain protein"/>
    <property type="match status" value="1"/>
</dbReference>
<evidence type="ECO:0000313" key="4">
    <source>
        <dbReference type="EMBL" id="WDV06892.1"/>
    </source>
</evidence>
<dbReference type="KEGG" id="liu:OU989_22185"/>
<accession>A0AAJ5RLQ8</accession>
<dbReference type="RefSeq" id="WP_274795051.1">
    <property type="nucleotide sequence ID" value="NZ_CP113527.1"/>
</dbReference>
<keyword evidence="1" id="KW-0812">Transmembrane</keyword>
<sequence>MKKLYQQFNHLNLDHINIEPMEVSTLEKERIKRNVLKAKKKKHLIRNFVAAATFFIASSITIGYAFPTFAANMPIIGNIFELFIDNEKYVFDNYDEYSTNIGMVQESNGIEVSVNDAVYDGENITIAYTIKSAKDLGERPVLYGENRELTAKEFGKRYQYGGYATNHLVQKINDNEYAVLYIFELIRGSKPEEVHITFQGDQVVDLNNVNNAVAGNWSFEFTLGKLESKTQRIEKDSMKTEAEGIKIEAFKITKTPISTAIYLSEEVFVEKENGEWRGAGIEYVVKDNLGNEYNVIHFRGNSHNTDFVGRGNFPRIVINNFDKQATSIMITPVVNFYKIKDSTGALELIKEPYTIKPIVVPLQ</sequence>
<dbReference type="Pfam" id="PF13786">
    <property type="entry name" value="DUF4179"/>
    <property type="match status" value="1"/>
</dbReference>
<gene>
    <name evidence="4" type="ORF">OU989_22185</name>
</gene>
<dbReference type="Proteomes" id="UP001219585">
    <property type="component" value="Chromosome"/>
</dbReference>
<protein>
    <submittedName>
        <fullName evidence="4">DUF4179 domain-containing protein</fullName>
    </submittedName>
</protein>
<feature type="domain" description="DUF5643" evidence="3">
    <location>
        <begin position="239"/>
        <end position="349"/>
    </location>
</feature>
<evidence type="ECO:0000259" key="2">
    <source>
        <dbReference type="Pfam" id="PF13786"/>
    </source>
</evidence>
<organism evidence="4 5">
    <name type="scientific">Lysinibacillus irui</name>
    <dbReference type="NCBI Taxonomy" id="2998077"/>
    <lineage>
        <taxon>Bacteria</taxon>
        <taxon>Bacillati</taxon>
        <taxon>Bacillota</taxon>
        <taxon>Bacilli</taxon>
        <taxon>Bacillales</taxon>
        <taxon>Bacillaceae</taxon>
        <taxon>Lysinibacillus</taxon>
    </lineage>
</organism>
<dbReference type="InterPro" id="IPR040680">
    <property type="entry name" value="DUF5643"/>
</dbReference>
<proteinExistence type="predicted"/>
<feature type="domain" description="DUF4179" evidence="2">
    <location>
        <begin position="40"/>
        <end position="132"/>
    </location>
</feature>
<dbReference type="AlphaFoldDB" id="A0AAJ5RLQ8"/>
<reference evidence="4" key="1">
    <citation type="submission" date="2022-11" db="EMBL/GenBank/DDBJ databases">
        <title>Lysinibacillus irui.</title>
        <authorList>
            <person name="Akintayo S.O."/>
        </authorList>
    </citation>
    <scope>NUCLEOTIDE SEQUENCE</scope>
    <source>
        <strain evidence="4">IRB4-01</strain>
    </source>
</reference>
<evidence type="ECO:0000256" key="1">
    <source>
        <dbReference type="SAM" id="Phobius"/>
    </source>
</evidence>
<evidence type="ECO:0000259" key="3">
    <source>
        <dbReference type="Pfam" id="PF18705"/>
    </source>
</evidence>
<keyword evidence="1" id="KW-1133">Transmembrane helix</keyword>
<dbReference type="Gene3D" id="2.60.40.1630">
    <property type="entry name" value="bacillus anthracis domain"/>
    <property type="match status" value="1"/>
</dbReference>
<evidence type="ECO:0000313" key="5">
    <source>
        <dbReference type="Proteomes" id="UP001219585"/>
    </source>
</evidence>
<feature type="transmembrane region" description="Helical" evidence="1">
    <location>
        <begin position="44"/>
        <end position="66"/>
    </location>
</feature>
<keyword evidence="1" id="KW-0472">Membrane</keyword>
<dbReference type="EMBL" id="CP113527">
    <property type="protein sequence ID" value="WDV06892.1"/>
    <property type="molecule type" value="Genomic_DNA"/>
</dbReference>
<dbReference type="InterPro" id="IPR025436">
    <property type="entry name" value="DUF4179"/>
</dbReference>